<dbReference type="GO" id="GO:0044550">
    <property type="term" value="P:secondary metabolite biosynthetic process"/>
    <property type="evidence" value="ECO:0007669"/>
    <property type="project" value="TreeGrafter"/>
</dbReference>
<dbReference type="InterPro" id="IPR045851">
    <property type="entry name" value="AMP-bd_C_sf"/>
</dbReference>
<evidence type="ECO:0000259" key="3">
    <source>
        <dbReference type="Pfam" id="PF13193"/>
    </source>
</evidence>
<dbReference type="InterPro" id="IPR025110">
    <property type="entry name" value="AMP-bd_C"/>
</dbReference>
<dbReference type="EMBL" id="BNCJ01000001">
    <property type="protein sequence ID" value="GHF33524.1"/>
    <property type="molecule type" value="Genomic_DNA"/>
</dbReference>
<dbReference type="GO" id="GO:0016405">
    <property type="term" value="F:CoA-ligase activity"/>
    <property type="evidence" value="ECO:0007669"/>
    <property type="project" value="InterPro"/>
</dbReference>
<evidence type="ECO:0000259" key="2">
    <source>
        <dbReference type="Pfam" id="PF00501"/>
    </source>
</evidence>
<accession>A0A8J3GT21</accession>
<evidence type="ECO:0000313" key="4">
    <source>
        <dbReference type="EMBL" id="GHF33524.1"/>
    </source>
</evidence>
<protein>
    <submittedName>
        <fullName evidence="4">Acetyl-CoA synthetase</fullName>
    </submittedName>
</protein>
<dbReference type="GO" id="GO:0005524">
    <property type="term" value="F:ATP binding"/>
    <property type="evidence" value="ECO:0007669"/>
    <property type="project" value="InterPro"/>
</dbReference>
<dbReference type="PANTHER" id="PTHR43352">
    <property type="entry name" value="ACETYL-COA SYNTHETASE"/>
    <property type="match status" value="1"/>
</dbReference>
<comment type="caution">
    <text evidence="4">The sequence shown here is derived from an EMBL/GenBank/DDBJ whole genome shotgun (WGS) entry which is preliminary data.</text>
</comment>
<sequence>MQYIANLSTIMHKAAEEKHDSPSLNRIRGIKTRGEPHRMSENGNAALYFVDRHIAEGRAGKTAFREADGERRSLTYGELADQTSRFAGALARHGVRREERIAMIVRDQLEFPVVFWGSIKAGAIPVPLNTLLSASVYEEILRDSRASILVVSEQLWDTVKPAIQGNRFLRAVVVIGAAPEGCESFEDFVAGAEPMDPVDAHDDEMAFWLYSSGSTGTPKGVRHVHSSLKATADTFGSQVLGIREEDVMFSVAKMFFAYGLGNAMSFPMSVGATTVIFGGRPTPDAVFDIMSRERPTLFCGVPTLYAALVAEQARSGMPDHCVRLCTSAGEALPREIGERFEKLWGAEIVDGVGSTEMLHIFLSNRPGDCVYGTSGVAVPGYEVRLVDEHDEDVGDGGIGELLVRGPSSADGYWNRRHKSRSTFEGHWTRTGDKYERTAQGRYVYCGRTDDMFKVSGIWVSPFEVEQALIDHPAVLEAAVVPWMDDKQLEKPKAYVVLQSGKSVDEAGDLKDFVKEKIGMWKYPRWVEFVDELPKTATGKIQRFKLRQGA</sequence>
<dbReference type="Gene3D" id="3.30.300.30">
    <property type="match status" value="1"/>
</dbReference>
<feature type="domain" description="AMP-dependent synthetase/ligase" evidence="2">
    <location>
        <begin position="54"/>
        <end position="413"/>
    </location>
</feature>
<dbReference type="Gene3D" id="3.40.50.12820">
    <property type="match status" value="1"/>
</dbReference>
<keyword evidence="5" id="KW-1185">Reference proteome</keyword>
<dbReference type="AlphaFoldDB" id="A0A8J3GT21"/>
<dbReference type="GO" id="GO:0016878">
    <property type="term" value="F:acid-thiol ligase activity"/>
    <property type="evidence" value="ECO:0007669"/>
    <property type="project" value="TreeGrafter"/>
</dbReference>
<name>A0A8J3GT21_9RHOB</name>
<dbReference type="SUPFAM" id="SSF56801">
    <property type="entry name" value="Acetyl-CoA synthetase-like"/>
    <property type="match status" value="1"/>
</dbReference>
<evidence type="ECO:0000256" key="1">
    <source>
        <dbReference type="ARBA" id="ARBA00022598"/>
    </source>
</evidence>
<proteinExistence type="predicted"/>
<dbReference type="InterPro" id="IPR011957">
    <property type="entry name" value="Benz_CoA_lig"/>
</dbReference>
<reference evidence="4" key="1">
    <citation type="journal article" date="2014" name="Int. J. Syst. Evol. Microbiol.">
        <title>Complete genome sequence of Corynebacterium casei LMG S-19264T (=DSM 44701T), isolated from a smear-ripened cheese.</title>
        <authorList>
            <consortium name="US DOE Joint Genome Institute (JGI-PGF)"/>
            <person name="Walter F."/>
            <person name="Albersmeier A."/>
            <person name="Kalinowski J."/>
            <person name="Ruckert C."/>
        </authorList>
    </citation>
    <scope>NUCLEOTIDE SEQUENCE</scope>
    <source>
        <strain evidence="4">KCTC 42650</strain>
    </source>
</reference>
<dbReference type="PANTHER" id="PTHR43352:SF1">
    <property type="entry name" value="ANTHRANILATE--COA LIGASE"/>
    <property type="match status" value="1"/>
</dbReference>
<dbReference type="InterPro" id="IPR000873">
    <property type="entry name" value="AMP-dep_synth/lig_dom"/>
</dbReference>
<dbReference type="Gene3D" id="2.30.38.10">
    <property type="entry name" value="Luciferase, Domain 3"/>
    <property type="match status" value="1"/>
</dbReference>
<feature type="domain" description="AMP-binding enzyme C-terminal" evidence="3">
    <location>
        <begin position="463"/>
        <end position="539"/>
    </location>
</feature>
<organism evidence="4 5">
    <name type="scientific">Seohaeicola zhoushanensis</name>
    <dbReference type="NCBI Taxonomy" id="1569283"/>
    <lineage>
        <taxon>Bacteria</taxon>
        <taxon>Pseudomonadati</taxon>
        <taxon>Pseudomonadota</taxon>
        <taxon>Alphaproteobacteria</taxon>
        <taxon>Rhodobacterales</taxon>
        <taxon>Roseobacteraceae</taxon>
        <taxon>Seohaeicola</taxon>
    </lineage>
</organism>
<dbReference type="NCBIfam" id="TIGR02262">
    <property type="entry name" value="benz_CoA_lig"/>
    <property type="match status" value="1"/>
</dbReference>
<dbReference type="Proteomes" id="UP000626220">
    <property type="component" value="Unassembled WGS sequence"/>
</dbReference>
<dbReference type="Pfam" id="PF13193">
    <property type="entry name" value="AMP-binding_C"/>
    <property type="match status" value="1"/>
</dbReference>
<gene>
    <name evidence="4" type="ORF">GCM10017056_01170</name>
</gene>
<dbReference type="Gene3D" id="3.40.50.980">
    <property type="match status" value="1"/>
</dbReference>
<dbReference type="Pfam" id="PF00501">
    <property type="entry name" value="AMP-binding"/>
    <property type="match status" value="1"/>
</dbReference>
<reference evidence="4" key="2">
    <citation type="submission" date="2020-09" db="EMBL/GenBank/DDBJ databases">
        <authorList>
            <person name="Sun Q."/>
            <person name="Kim S."/>
        </authorList>
    </citation>
    <scope>NUCLEOTIDE SEQUENCE</scope>
    <source>
        <strain evidence="4">KCTC 42650</strain>
    </source>
</reference>
<evidence type="ECO:0000313" key="5">
    <source>
        <dbReference type="Proteomes" id="UP000626220"/>
    </source>
</evidence>
<keyword evidence="1" id="KW-0436">Ligase</keyword>